<evidence type="ECO:0000259" key="1">
    <source>
        <dbReference type="Pfam" id="PF00149"/>
    </source>
</evidence>
<dbReference type="AlphaFoldDB" id="A0A367FIT6"/>
<comment type="caution">
    <text evidence="2">The sequence shown here is derived from an EMBL/GenBank/DDBJ whole genome shotgun (WGS) entry which is preliminary data.</text>
</comment>
<dbReference type="PANTHER" id="PTHR31302">
    <property type="entry name" value="TRANSMEMBRANE PROTEIN WITH METALLOPHOSPHOESTERASE DOMAIN-RELATED"/>
    <property type="match status" value="1"/>
</dbReference>
<dbReference type="EMBL" id="QOIL01000008">
    <property type="protein sequence ID" value="RCG30298.1"/>
    <property type="molecule type" value="Genomic_DNA"/>
</dbReference>
<dbReference type="Pfam" id="PF00149">
    <property type="entry name" value="Metallophos"/>
    <property type="match status" value="1"/>
</dbReference>
<feature type="domain" description="Calcineurin-like phosphoesterase" evidence="1">
    <location>
        <begin position="48"/>
        <end position="233"/>
    </location>
</feature>
<dbReference type="GO" id="GO:0008758">
    <property type="term" value="F:UDP-2,3-diacylglucosamine hydrolase activity"/>
    <property type="evidence" value="ECO:0007669"/>
    <property type="project" value="TreeGrafter"/>
</dbReference>
<name>A0A367FIT6_9ACTN</name>
<proteinExistence type="predicted"/>
<organism evidence="2 3">
    <name type="scientific">Sphaerisporangium album</name>
    <dbReference type="NCBI Taxonomy" id="509200"/>
    <lineage>
        <taxon>Bacteria</taxon>
        <taxon>Bacillati</taxon>
        <taxon>Actinomycetota</taxon>
        <taxon>Actinomycetes</taxon>
        <taxon>Streptosporangiales</taxon>
        <taxon>Streptosporangiaceae</taxon>
        <taxon>Sphaerisporangium</taxon>
    </lineage>
</organism>
<dbReference type="Gene3D" id="3.60.21.10">
    <property type="match status" value="1"/>
</dbReference>
<dbReference type="RefSeq" id="WP_114029661.1">
    <property type="nucleotide sequence ID" value="NZ_QOIL01000008.1"/>
</dbReference>
<evidence type="ECO:0000313" key="2">
    <source>
        <dbReference type="EMBL" id="RCG30298.1"/>
    </source>
</evidence>
<dbReference type="InterPro" id="IPR029052">
    <property type="entry name" value="Metallo-depent_PP-like"/>
</dbReference>
<evidence type="ECO:0000313" key="3">
    <source>
        <dbReference type="Proteomes" id="UP000253094"/>
    </source>
</evidence>
<keyword evidence="3" id="KW-1185">Reference proteome</keyword>
<dbReference type="Proteomes" id="UP000253094">
    <property type="component" value="Unassembled WGS sequence"/>
</dbReference>
<gene>
    <name evidence="2" type="ORF">DQ384_16290</name>
</gene>
<dbReference type="GO" id="GO:0016020">
    <property type="term" value="C:membrane"/>
    <property type="evidence" value="ECO:0007669"/>
    <property type="project" value="GOC"/>
</dbReference>
<dbReference type="PANTHER" id="PTHR31302:SF20">
    <property type="entry name" value="CONSERVED PROTEIN"/>
    <property type="match status" value="1"/>
</dbReference>
<dbReference type="InterPro" id="IPR051158">
    <property type="entry name" value="Metallophosphoesterase_sf"/>
</dbReference>
<accession>A0A367FIT6</accession>
<protein>
    <submittedName>
        <fullName evidence="2">Metallophosphoesterase</fullName>
    </submittedName>
</protein>
<dbReference type="GO" id="GO:0009245">
    <property type="term" value="P:lipid A biosynthetic process"/>
    <property type="evidence" value="ECO:0007669"/>
    <property type="project" value="TreeGrafter"/>
</dbReference>
<dbReference type="OrthoDB" id="9780884at2"/>
<dbReference type="InterPro" id="IPR004843">
    <property type="entry name" value="Calcineurin-like_PHP"/>
</dbReference>
<dbReference type="SUPFAM" id="SSF56300">
    <property type="entry name" value="Metallo-dependent phosphatases"/>
    <property type="match status" value="1"/>
</dbReference>
<sequence>MRKAAAIPLSLLGLGAAGLGYASIIERNWFRLRRFDVPVLEPGQRPVRVLQISDLHLTPGRTRLINWVRSLDALEPDLVVNTGDTLAHPDAIPAYMRAVEPLLSRPGLFVYGSNDLYSPHFKNPARYLWRSSKTDRRRHIPDLPWTELGAAMTAAGWLDMNNTTARVKAGDLDVFVGGIHDSHINRDRYDEIAGPAPADADLRLGVMHSPEPSNMSRFAADGYQLLLAGHTHGGQLCIPFYGALVTNCGIDRARVKGLSRHESAWLHVSAGLGTSPFAPARFSCPPEATLLTLVPRRPGRP</sequence>
<reference evidence="2 3" key="1">
    <citation type="submission" date="2018-06" db="EMBL/GenBank/DDBJ databases">
        <title>Sphaerisporangium craniellae sp. nov., isolated from a marine sponge in the South China Sea.</title>
        <authorList>
            <person name="Li L."/>
        </authorList>
    </citation>
    <scope>NUCLEOTIDE SEQUENCE [LARGE SCALE GENOMIC DNA]</scope>
    <source>
        <strain evidence="2 3">CCTCC AA 208026</strain>
    </source>
</reference>